<name>A0ACC5XLI9_PANGG</name>
<protein>
    <submittedName>
        <fullName evidence="1">Uncharacterized protein</fullName>
    </submittedName>
</protein>
<evidence type="ECO:0000313" key="1">
    <source>
        <dbReference type="EMBL" id="MCI4391969.1"/>
    </source>
</evidence>
<keyword evidence="2" id="KW-1185">Reference proteome</keyword>
<gene>
    <name evidence="1" type="ORF">PGIGA_G00140480</name>
</gene>
<dbReference type="Proteomes" id="UP000829447">
    <property type="component" value="Linkage Group LG23"/>
</dbReference>
<dbReference type="EMBL" id="CM040476">
    <property type="protein sequence ID" value="MCI4391969.1"/>
    <property type="molecule type" value="Genomic_DNA"/>
</dbReference>
<organism evidence="1 2">
    <name type="scientific">Pangasianodon gigas</name>
    <name type="common">Mekong giant catfish</name>
    <name type="synonym">Pangasius gigas</name>
    <dbReference type="NCBI Taxonomy" id="30993"/>
    <lineage>
        <taxon>Eukaryota</taxon>
        <taxon>Metazoa</taxon>
        <taxon>Chordata</taxon>
        <taxon>Craniata</taxon>
        <taxon>Vertebrata</taxon>
        <taxon>Euteleostomi</taxon>
        <taxon>Actinopterygii</taxon>
        <taxon>Neopterygii</taxon>
        <taxon>Teleostei</taxon>
        <taxon>Ostariophysi</taxon>
        <taxon>Siluriformes</taxon>
        <taxon>Pangasiidae</taxon>
        <taxon>Pangasianodon</taxon>
    </lineage>
</organism>
<reference evidence="1 2" key="1">
    <citation type="journal article" date="2022" name="bioRxiv">
        <title>An ancient truncated duplication of the anti-Mullerian hormone receptor type 2 gene is a potential conserved master sex determinant in the Pangasiidae catfish family.</title>
        <authorList>
            <person name="Wen M."/>
            <person name="Pan Q."/>
            <person name="Jouanno E."/>
            <person name="Montfort J."/>
            <person name="Zahm M."/>
            <person name="Cabau C."/>
            <person name="Klopp C."/>
            <person name="Iampietro C."/>
            <person name="Roques C."/>
            <person name="Bouchez O."/>
            <person name="Castinel A."/>
            <person name="Donnadieu C."/>
            <person name="Parrinello H."/>
            <person name="Poncet C."/>
            <person name="Belmonte E."/>
            <person name="Gautier V."/>
            <person name="Avarre J.-C."/>
            <person name="Dugue R."/>
            <person name="Gustiano R."/>
            <person name="Ha T.T.T."/>
            <person name="Campet M."/>
            <person name="Sriphairoj K."/>
            <person name="Ribolli J."/>
            <person name="de Almeida F.L."/>
            <person name="Desvignes T."/>
            <person name="Postlethwait J.H."/>
            <person name="Bucao C.F."/>
            <person name="Robinson-Rechavi M."/>
            <person name="Bobe J."/>
            <person name="Herpin A."/>
            <person name="Guiguen Y."/>
        </authorList>
    </citation>
    <scope>NUCLEOTIDE SEQUENCE [LARGE SCALE GENOMIC DNA]</scope>
    <source>
        <strain evidence="1">YG-Dec2019</strain>
    </source>
</reference>
<sequence length="831" mass="91722">MSLTGAAAAAAAGRGQWSGSGSAALTCNPRKFSEKIALQIQRQAEDIAAFQEVMMDISSTRIQAEKVRQARSLASYYGGSLPNVSQMSACPTGNQSQFLSIPDYSVTQQHHVRTEHGQKDHRPSIHGRPNRRHIDSAPYLSVHLSPPSGPGWRRNWFVRSAHEKSQTDQTPMMALSRTRSDSALHTSVRMIYVGDPNPEQVLTGCCKKTGTPLFSPPVPLIEENVQEEGRTIKLQKIPSALSGCDTPGNHISGSLPDLSSLCLPSAVPEASNPQPPIRTNPISSSTSIHHLPSSAAHEVSTDSDFPLPSLSSSLQAIVDNPLLQSSLSNPNLQSTLSSPSLHDSLSAKSLCTSLSSSSLKSSLSSQSLRSSFSSSSLSNQSFQSTTSNCSYSSGIGGSRSCSSSSLSCSPRTSGQVTVSHTTSSVRRSQLSPLMVPSGEESLWQQPTLSPTLSCITQGVPLNSTKVQQEVKPPPYPYSQFPLTWTPKVHNSSQSWQLHQAEGWDQCRQNTRWCQQQGTKLISSQCKPQPHYMQHQNPQCQTEDSLLSPYHCTPQQQLDKQTPHAPQQYKQTQSNQQSQQKPINCAHTQQYLQQQAQQFPPQHQQQYQQVDQCWNHQIQLINHNQNQLHYQSKAESPQNQQPPHHPTVLAAQDEYASWNNPLNQQNFPNMRIQRSLGTHMHLKERPKLQSKKLAQETERERAHSSKPVHSQKDLQFSKIASTSSPDNEFGLHNKSYTGLHLTLSQTEALSQKLGQLHKVTRKSDSKCQDVEGKHLCDVEHFRNSPTQSYSDDVSCNFPSISCGVPSVCLDDVISDLPFSVPEFDLDPFILAD</sequence>
<proteinExistence type="predicted"/>
<comment type="caution">
    <text evidence="1">The sequence shown here is derived from an EMBL/GenBank/DDBJ whole genome shotgun (WGS) entry which is preliminary data.</text>
</comment>
<accession>A0ACC5XLI9</accession>
<evidence type="ECO:0000313" key="2">
    <source>
        <dbReference type="Proteomes" id="UP000829447"/>
    </source>
</evidence>